<protein>
    <submittedName>
        <fullName evidence="1">Uncharacterized protein</fullName>
    </submittedName>
</protein>
<name>A0ACB8RIG9_9AGAM</name>
<gene>
    <name evidence="1" type="ORF">FA95DRAFT_1608994</name>
</gene>
<proteinExistence type="predicted"/>
<reference evidence="1" key="2">
    <citation type="journal article" date="2022" name="New Phytol.">
        <title>Evolutionary transition to the ectomycorrhizal habit in the genomes of a hyperdiverse lineage of mushroom-forming fungi.</title>
        <authorList>
            <person name="Looney B."/>
            <person name="Miyauchi S."/>
            <person name="Morin E."/>
            <person name="Drula E."/>
            <person name="Courty P.E."/>
            <person name="Kohler A."/>
            <person name="Kuo A."/>
            <person name="LaButti K."/>
            <person name="Pangilinan J."/>
            <person name="Lipzen A."/>
            <person name="Riley R."/>
            <person name="Andreopoulos W."/>
            <person name="He G."/>
            <person name="Johnson J."/>
            <person name="Nolan M."/>
            <person name="Tritt A."/>
            <person name="Barry K.W."/>
            <person name="Grigoriev I.V."/>
            <person name="Nagy L.G."/>
            <person name="Hibbett D."/>
            <person name="Henrissat B."/>
            <person name="Matheny P.B."/>
            <person name="Labbe J."/>
            <person name="Martin F.M."/>
        </authorList>
    </citation>
    <scope>NUCLEOTIDE SEQUENCE</scope>
    <source>
        <strain evidence="1">FP105234-sp</strain>
    </source>
</reference>
<reference evidence="1" key="1">
    <citation type="submission" date="2021-02" db="EMBL/GenBank/DDBJ databases">
        <authorList>
            <consortium name="DOE Joint Genome Institute"/>
            <person name="Ahrendt S."/>
            <person name="Looney B.P."/>
            <person name="Miyauchi S."/>
            <person name="Morin E."/>
            <person name="Drula E."/>
            <person name="Courty P.E."/>
            <person name="Chicoki N."/>
            <person name="Fauchery L."/>
            <person name="Kohler A."/>
            <person name="Kuo A."/>
            <person name="Labutti K."/>
            <person name="Pangilinan J."/>
            <person name="Lipzen A."/>
            <person name="Riley R."/>
            <person name="Andreopoulos W."/>
            <person name="He G."/>
            <person name="Johnson J."/>
            <person name="Barry K.W."/>
            <person name="Grigoriev I.V."/>
            <person name="Nagy L."/>
            <person name="Hibbett D."/>
            <person name="Henrissat B."/>
            <person name="Matheny P.B."/>
            <person name="Labbe J."/>
            <person name="Martin F."/>
        </authorList>
    </citation>
    <scope>NUCLEOTIDE SEQUENCE</scope>
    <source>
        <strain evidence="1">FP105234-sp</strain>
    </source>
</reference>
<comment type="caution">
    <text evidence="1">The sequence shown here is derived from an EMBL/GenBank/DDBJ whole genome shotgun (WGS) entry which is preliminary data.</text>
</comment>
<sequence length="413" mass="45870">MPQQYFLRSSARLTDGLRYPAVAVDETDEGDDPEYWDEGVDIERQVREAIARLCRASNAGARHVKMVPTRPGPLPTAAQLTKMVSGRKIKKADRLARYINSRVSQRLQLQSEVSSRTLVRGSPYIGFRAVGEGPDARIVVPMGHGVGAEVYDGDGRLVVLRAWSPEGPRWGTINGALQRGAEILAAVPPTFKGGKRGDFQAYYFGLHRGSQVTPMMSSFTTKNGELFKQVKTAIEPVRQRVQGIFATNFPDLHARYCAAMDYINDALPGVGAAFYPFACFAFNLGDVMCRPHKDFLNFITGVCLIIPFGDFDHTTSCRLVVQELGLEFEVAAGIPIIIPSAMYTHYNNLLNRMGVRQSFTAWTGGPVIQWVDLKGRAVNELTREEEQEYRDSLTTRIARGLALFPVRDDMSTE</sequence>
<organism evidence="1 2">
    <name type="scientific">Auriscalpium vulgare</name>
    <dbReference type="NCBI Taxonomy" id="40419"/>
    <lineage>
        <taxon>Eukaryota</taxon>
        <taxon>Fungi</taxon>
        <taxon>Dikarya</taxon>
        <taxon>Basidiomycota</taxon>
        <taxon>Agaricomycotina</taxon>
        <taxon>Agaricomycetes</taxon>
        <taxon>Russulales</taxon>
        <taxon>Auriscalpiaceae</taxon>
        <taxon>Auriscalpium</taxon>
    </lineage>
</organism>
<accession>A0ACB8RIG9</accession>
<evidence type="ECO:0000313" key="1">
    <source>
        <dbReference type="EMBL" id="KAI0043923.1"/>
    </source>
</evidence>
<keyword evidence="2" id="KW-1185">Reference proteome</keyword>
<dbReference type="EMBL" id="MU276000">
    <property type="protein sequence ID" value="KAI0043923.1"/>
    <property type="molecule type" value="Genomic_DNA"/>
</dbReference>
<dbReference type="Proteomes" id="UP000814033">
    <property type="component" value="Unassembled WGS sequence"/>
</dbReference>
<evidence type="ECO:0000313" key="2">
    <source>
        <dbReference type="Proteomes" id="UP000814033"/>
    </source>
</evidence>